<dbReference type="OMA" id="TINIGPY"/>
<evidence type="ECO:0000313" key="8">
    <source>
        <dbReference type="Proteomes" id="UP000288216"/>
    </source>
</evidence>
<comment type="similarity">
    <text evidence="6">Belongs to the Hyccin family.</text>
</comment>
<gene>
    <name evidence="7" type="ORF">scyTo_0017206</name>
</gene>
<evidence type="ECO:0000256" key="2">
    <source>
        <dbReference type="ARBA" id="ARBA00004514"/>
    </source>
</evidence>
<protein>
    <submittedName>
        <fullName evidence="7">Uncharacterized protein</fullName>
    </submittedName>
</protein>
<evidence type="ECO:0000256" key="3">
    <source>
        <dbReference type="ARBA" id="ARBA00022475"/>
    </source>
</evidence>
<sequence length="221" mass="24968">MGLYASAPAYMGLHASVPVYMGLYANVPVRMGLIEYLRLSSGKMLDSDIGVVEDWLSQFKTLPENQISCYAATLHQKTNIVPALYKVIQDPNSELLEPVCHQLFELYRSSEVRLKRLRASVRNLENQPGFQSLCSERHCSLNVHSVRKYLVKFILEIVDRDGNNKVLSFTIPSLSKPSVYHEPSSIGSMALTEGALSQHDLIRVVYSDLHPQRENFTAQNR</sequence>
<dbReference type="PANTHER" id="PTHR31220:SF3">
    <property type="entry name" value="HYCCIN 2"/>
    <property type="match status" value="1"/>
</dbReference>
<dbReference type="InterPro" id="IPR018619">
    <property type="entry name" value="Hyccin"/>
</dbReference>
<accession>A0A401Q560</accession>
<comment type="subcellular location">
    <subcellularLocation>
        <location evidence="1">Cell membrane</location>
    </subcellularLocation>
    <subcellularLocation>
        <location evidence="2">Cytoplasm</location>
        <location evidence="2">Cytosol</location>
    </subcellularLocation>
</comment>
<dbReference type="AlphaFoldDB" id="A0A401Q560"/>
<dbReference type="OrthoDB" id="18937at2759"/>
<dbReference type="GO" id="GO:0046854">
    <property type="term" value="P:phosphatidylinositol phosphate biosynthetic process"/>
    <property type="evidence" value="ECO:0007669"/>
    <property type="project" value="TreeGrafter"/>
</dbReference>
<evidence type="ECO:0000256" key="6">
    <source>
        <dbReference type="ARBA" id="ARBA00034482"/>
    </source>
</evidence>
<evidence type="ECO:0000256" key="4">
    <source>
        <dbReference type="ARBA" id="ARBA00022490"/>
    </source>
</evidence>
<dbReference type="GO" id="GO:0072659">
    <property type="term" value="P:protein localization to plasma membrane"/>
    <property type="evidence" value="ECO:0007669"/>
    <property type="project" value="TreeGrafter"/>
</dbReference>
<evidence type="ECO:0000313" key="7">
    <source>
        <dbReference type="EMBL" id="GCB80520.1"/>
    </source>
</evidence>
<evidence type="ECO:0000256" key="5">
    <source>
        <dbReference type="ARBA" id="ARBA00023136"/>
    </source>
</evidence>
<comment type="caution">
    <text evidence="7">The sequence shown here is derived from an EMBL/GenBank/DDBJ whole genome shotgun (WGS) entry which is preliminary data.</text>
</comment>
<name>A0A401Q560_SCYTO</name>
<proteinExistence type="inferred from homology"/>
<dbReference type="GO" id="GO:0005829">
    <property type="term" value="C:cytosol"/>
    <property type="evidence" value="ECO:0007669"/>
    <property type="project" value="UniProtKB-SubCell"/>
</dbReference>
<reference evidence="7 8" key="1">
    <citation type="journal article" date="2018" name="Nat. Ecol. Evol.">
        <title>Shark genomes provide insights into elasmobranch evolution and the origin of vertebrates.</title>
        <authorList>
            <person name="Hara Y"/>
            <person name="Yamaguchi K"/>
            <person name="Onimaru K"/>
            <person name="Kadota M"/>
            <person name="Koyanagi M"/>
            <person name="Keeley SD"/>
            <person name="Tatsumi K"/>
            <person name="Tanaka K"/>
            <person name="Motone F"/>
            <person name="Kageyama Y"/>
            <person name="Nozu R"/>
            <person name="Adachi N"/>
            <person name="Nishimura O"/>
            <person name="Nakagawa R"/>
            <person name="Tanegashima C"/>
            <person name="Kiyatake I"/>
            <person name="Matsumoto R"/>
            <person name="Murakumo K"/>
            <person name="Nishida K"/>
            <person name="Terakita A"/>
            <person name="Kuratani S"/>
            <person name="Sato K"/>
            <person name="Hyodo S Kuraku.S."/>
        </authorList>
    </citation>
    <scope>NUCLEOTIDE SEQUENCE [LARGE SCALE GENOMIC DNA]</scope>
</reference>
<dbReference type="GO" id="GO:0005886">
    <property type="term" value="C:plasma membrane"/>
    <property type="evidence" value="ECO:0007669"/>
    <property type="project" value="UniProtKB-SubCell"/>
</dbReference>
<keyword evidence="5" id="KW-0472">Membrane</keyword>
<keyword evidence="3" id="KW-1003">Cell membrane</keyword>
<dbReference type="Pfam" id="PF09790">
    <property type="entry name" value="Hyccin"/>
    <property type="match status" value="2"/>
</dbReference>
<organism evidence="7 8">
    <name type="scientific">Scyliorhinus torazame</name>
    <name type="common">Cloudy catshark</name>
    <name type="synonym">Catulus torazame</name>
    <dbReference type="NCBI Taxonomy" id="75743"/>
    <lineage>
        <taxon>Eukaryota</taxon>
        <taxon>Metazoa</taxon>
        <taxon>Chordata</taxon>
        <taxon>Craniata</taxon>
        <taxon>Vertebrata</taxon>
        <taxon>Chondrichthyes</taxon>
        <taxon>Elasmobranchii</taxon>
        <taxon>Galeomorphii</taxon>
        <taxon>Galeoidea</taxon>
        <taxon>Carcharhiniformes</taxon>
        <taxon>Scyliorhinidae</taxon>
        <taxon>Scyliorhinus</taxon>
    </lineage>
</organism>
<dbReference type="EMBL" id="BFAA01010993">
    <property type="protein sequence ID" value="GCB80520.1"/>
    <property type="molecule type" value="Genomic_DNA"/>
</dbReference>
<dbReference type="STRING" id="75743.A0A401Q560"/>
<keyword evidence="8" id="KW-1185">Reference proteome</keyword>
<dbReference type="PANTHER" id="PTHR31220">
    <property type="entry name" value="HYCCIN RELATED"/>
    <property type="match status" value="1"/>
</dbReference>
<dbReference type="Proteomes" id="UP000288216">
    <property type="component" value="Unassembled WGS sequence"/>
</dbReference>
<evidence type="ECO:0000256" key="1">
    <source>
        <dbReference type="ARBA" id="ARBA00004236"/>
    </source>
</evidence>
<keyword evidence="4" id="KW-0963">Cytoplasm</keyword>